<comment type="cofactor">
    <cofactor evidence="1">
        <name>Mg(2+)</name>
        <dbReference type="ChEBI" id="CHEBI:18420"/>
    </cofactor>
</comment>
<dbReference type="GO" id="GO:0008296">
    <property type="term" value="F:3'-5'-DNA exonuclease activity"/>
    <property type="evidence" value="ECO:0007669"/>
    <property type="project" value="TreeGrafter"/>
</dbReference>
<dbReference type="InterPro" id="IPR012337">
    <property type="entry name" value="RNaseH-like_sf"/>
</dbReference>
<evidence type="ECO:0000256" key="3">
    <source>
        <dbReference type="ARBA" id="ARBA00022723"/>
    </source>
</evidence>
<evidence type="ECO:0000256" key="2">
    <source>
        <dbReference type="ARBA" id="ARBA00022722"/>
    </source>
</evidence>
<dbReference type="CDD" id="cd06127">
    <property type="entry name" value="DEDDh"/>
    <property type="match status" value="1"/>
</dbReference>
<dbReference type="KEGG" id="tpal:117647930"/>
<dbReference type="GO" id="GO:0005737">
    <property type="term" value="C:cytoplasm"/>
    <property type="evidence" value="ECO:0007669"/>
    <property type="project" value="TreeGrafter"/>
</dbReference>
<keyword evidence="6" id="KW-0460">Magnesium</keyword>
<evidence type="ECO:0000256" key="4">
    <source>
        <dbReference type="ARBA" id="ARBA00022801"/>
    </source>
</evidence>
<keyword evidence="3" id="KW-0479">Metal-binding</keyword>
<dbReference type="InterPro" id="IPR013520">
    <property type="entry name" value="Ribonucl_H"/>
</dbReference>
<evidence type="ECO:0000313" key="9">
    <source>
        <dbReference type="Proteomes" id="UP000515158"/>
    </source>
</evidence>
<dbReference type="InterPro" id="IPR036397">
    <property type="entry name" value="RNaseH_sf"/>
</dbReference>
<dbReference type="GO" id="GO:0003676">
    <property type="term" value="F:nucleic acid binding"/>
    <property type="evidence" value="ECO:0007669"/>
    <property type="project" value="InterPro"/>
</dbReference>
<evidence type="ECO:0000256" key="7">
    <source>
        <dbReference type="ARBA" id="ARBA00025769"/>
    </source>
</evidence>
<keyword evidence="4" id="KW-0378">Hydrolase</keyword>
<organism evidence="10">
    <name type="scientific">Thrips palmi</name>
    <name type="common">Melon thrips</name>
    <dbReference type="NCBI Taxonomy" id="161013"/>
    <lineage>
        <taxon>Eukaryota</taxon>
        <taxon>Metazoa</taxon>
        <taxon>Ecdysozoa</taxon>
        <taxon>Arthropoda</taxon>
        <taxon>Hexapoda</taxon>
        <taxon>Insecta</taxon>
        <taxon>Pterygota</taxon>
        <taxon>Neoptera</taxon>
        <taxon>Paraneoptera</taxon>
        <taxon>Thysanoptera</taxon>
        <taxon>Terebrantia</taxon>
        <taxon>Thripoidea</taxon>
        <taxon>Thripidae</taxon>
        <taxon>Thrips</taxon>
    </lineage>
</organism>
<dbReference type="PANTHER" id="PTHR13058">
    <property type="entry name" value="THREE PRIME REPAIR EXONUCLEASE 1, 2"/>
    <property type="match status" value="1"/>
</dbReference>
<name>A0A6P8Z710_THRPL</name>
<dbReference type="SMART" id="SM00479">
    <property type="entry name" value="EXOIII"/>
    <property type="match status" value="1"/>
</dbReference>
<keyword evidence="5" id="KW-0269">Exonuclease</keyword>
<dbReference type="GO" id="GO:0046872">
    <property type="term" value="F:metal ion binding"/>
    <property type="evidence" value="ECO:0007669"/>
    <property type="project" value="UniProtKB-KW"/>
</dbReference>
<dbReference type="Gene3D" id="3.30.420.10">
    <property type="entry name" value="Ribonuclease H-like superfamily/Ribonuclease H"/>
    <property type="match status" value="1"/>
</dbReference>
<dbReference type="SUPFAM" id="SSF53098">
    <property type="entry name" value="Ribonuclease H-like"/>
    <property type="match status" value="1"/>
</dbReference>
<dbReference type="GO" id="GO:0006308">
    <property type="term" value="P:DNA catabolic process"/>
    <property type="evidence" value="ECO:0007669"/>
    <property type="project" value="TreeGrafter"/>
</dbReference>
<protein>
    <submittedName>
        <fullName evidence="10">Uncharacterized protein LOC117647930</fullName>
    </submittedName>
</protein>
<gene>
    <name evidence="10" type="primary">LOC117647930</name>
</gene>
<dbReference type="RefSeq" id="XP_034245806.1">
    <property type="nucleotide sequence ID" value="XM_034389915.1"/>
</dbReference>
<dbReference type="OrthoDB" id="7692185at2759"/>
<evidence type="ECO:0000256" key="5">
    <source>
        <dbReference type="ARBA" id="ARBA00022839"/>
    </source>
</evidence>
<dbReference type="GeneID" id="117647930"/>
<feature type="domain" description="Exonuclease" evidence="8">
    <location>
        <begin position="12"/>
        <end position="190"/>
    </location>
</feature>
<evidence type="ECO:0000313" key="10">
    <source>
        <dbReference type="RefSeq" id="XP_034245806.1"/>
    </source>
</evidence>
<keyword evidence="9" id="KW-1185">Reference proteome</keyword>
<dbReference type="InParanoid" id="A0A6P8Z710"/>
<dbReference type="PANTHER" id="PTHR13058:SF22">
    <property type="entry name" value="EXODEOXYRIBONUCLEASE III"/>
    <property type="match status" value="1"/>
</dbReference>
<comment type="similarity">
    <text evidence="7">Belongs to the exonuclease superfamily. TREX family.</text>
</comment>
<evidence type="ECO:0000259" key="8">
    <source>
        <dbReference type="SMART" id="SM00479"/>
    </source>
</evidence>
<dbReference type="AlphaFoldDB" id="A0A6P8Z710"/>
<evidence type="ECO:0000256" key="1">
    <source>
        <dbReference type="ARBA" id="ARBA00001946"/>
    </source>
</evidence>
<dbReference type="Proteomes" id="UP000515158">
    <property type="component" value="Unplaced"/>
</dbReference>
<sequence>MGYYCDSEDSPTVVIVDLETTGLDIGAHVMQVAAKCGRSIFNAYILPWKPISPQAAQITGFSRAGMNLFVHGVRKNTLTVHDAVDQFIRFLRSMGGNVVLVAHNAFNFDAFHLLRLVCSAGLWDELHEVCIGFSDTLPLYRKMYPYLGNHGLARLLQEFVPDEYFPLHNAVGDVRALDRLIEVTGLCDTALINSMRPLDDLYQC</sequence>
<dbReference type="InterPro" id="IPR040393">
    <property type="entry name" value="TREX1/2"/>
</dbReference>
<dbReference type="Pfam" id="PF00929">
    <property type="entry name" value="RNase_T"/>
    <property type="match status" value="1"/>
</dbReference>
<keyword evidence="2" id="KW-0540">Nuclease</keyword>
<reference evidence="10" key="1">
    <citation type="submission" date="2025-08" db="UniProtKB">
        <authorList>
            <consortium name="RefSeq"/>
        </authorList>
    </citation>
    <scope>IDENTIFICATION</scope>
    <source>
        <tissue evidence="10">Total insect</tissue>
    </source>
</reference>
<proteinExistence type="inferred from homology"/>
<evidence type="ECO:0000256" key="6">
    <source>
        <dbReference type="ARBA" id="ARBA00022842"/>
    </source>
</evidence>
<accession>A0A6P8Z710</accession>